<evidence type="ECO:0000256" key="2">
    <source>
        <dbReference type="SAM" id="MobiDB-lite"/>
    </source>
</evidence>
<dbReference type="STRING" id="67801.A0A1B0BWW2"/>
<keyword evidence="1" id="KW-0238">DNA-binding</keyword>
<proteinExistence type="predicted"/>
<name>A0A1B0BWW2_9MUSC</name>
<dbReference type="InterPro" id="IPR006600">
    <property type="entry name" value="HTH_CenpB_DNA-bd_dom"/>
</dbReference>
<evidence type="ECO:0000259" key="3">
    <source>
        <dbReference type="PROSITE" id="PS51253"/>
    </source>
</evidence>
<evidence type="ECO:0000256" key="1">
    <source>
        <dbReference type="ARBA" id="ARBA00023125"/>
    </source>
</evidence>
<evidence type="ECO:0000313" key="4">
    <source>
        <dbReference type="EnsemblMetazoa" id="GPPI043003-PA"/>
    </source>
</evidence>
<organism evidence="4 5">
    <name type="scientific">Glossina palpalis gambiensis</name>
    <dbReference type="NCBI Taxonomy" id="67801"/>
    <lineage>
        <taxon>Eukaryota</taxon>
        <taxon>Metazoa</taxon>
        <taxon>Ecdysozoa</taxon>
        <taxon>Arthropoda</taxon>
        <taxon>Hexapoda</taxon>
        <taxon>Insecta</taxon>
        <taxon>Pterygota</taxon>
        <taxon>Neoptera</taxon>
        <taxon>Endopterygota</taxon>
        <taxon>Diptera</taxon>
        <taxon>Brachycera</taxon>
        <taxon>Muscomorpha</taxon>
        <taxon>Hippoboscoidea</taxon>
        <taxon>Glossinidae</taxon>
        <taxon>Glossina</taxon>
    </lineage>
</organism>
<dbReference type="Gene3D" id="1.10.10.60">
    <property type="entry name" value="Homeodomain-like"/>
    <property type="match status" value="1"/>
</dbReference>
<dbReference type="Proteomes" id="UP000092460">
    <property type="component" value="Unassembled WGS sequence"/>
</dbReference>
<dbReference type="EMBL" id="JXJN01021981">
    <property type="status" value="NOT_ANNOTATED_CDS"/>
    <property type="molecule type" value="Genomic_DNA"/>
</dbReference>
<dbReference type="EnsemblMetazoa" id="GPPI043003-RA">
    <property type="protein sequence ID" value="GPPI043003-PA"/>
    <property type="gene ID" value="GPPI043003"/>
</dbReference>
<evidence type="ECO:0000313" key="5">
    <source>
        <dbReference type="Proteomes" id="UP000092460"/>
    </source>
</evidence>
<reference evidence="5" key="1">
    <citation type="submission" date="2015-01" db="EMBL/GenBank/DDBJ databases">
        <authorList>
            <person name="Aksoy S."/>
            <person name="Warren W."/>
            <person name="Wilson R.K."/>
        </authorList>
    </citation>
    <scope>NUCLEOTIDE SEQUENCE [LARGE SCALE GENOMIC DNA]</scope>
    <source>
        <strain evidence="5">IAEA</strain>
    </source>
</reference>
<feature type="region of interest" description="Disordered" evidence="2">
    <location>
        <begin position="1"/>
        <end position="27"/>
    </location>
</feature>
<sequence length="205" mass="22996">MKRRPQPKGVPLSGPMVREKEKRRTAYFKGPDGSCSGECTDRGFQASEGWFNKFKVRQSLQNIKIVGEAGSADTVAAERYPKEFANLVADGGYKPEQLQLVQLVKVERLMKKPCWRQEFIFLAEPTPSLYTPNVLPFYTELLIFCSGGLHLSKSFSLQVEASLLNQVAWLALLGRGPVGAVLFVFVESFSEEISTLERKKAVQNF</sequence>
<dbReference type="Pfam" id="PF03221">
    <property type="entry name" value="HTH_Tnp_Tc5"/>
    <property type="match status" value="1"/>
</dbReference>
<reference evidence="4" key="2">
    <citation type="submission" date="2020-05" db="UniProtKB">
        <authorList>
            <consortium name="EnsemblMetazoa"/>
        </authorList>
    </citation>
    <scope>IDENTIFICATION</scope>
    <source>
        <strain evidence="4">IAEA</strain>
    </source>
</reference>
<dbReference type="PROSITE" id="PS51253">
    <property type="entry name" value="HTH_CENPB"/>
    <property type="match status" value="1"/>
</dbReference>
<dbReference type="GO" id="GO:0003677">
    <property type="term" value="F:DNA binding"/>
    <property type="evidence" value="ECO:0007669"/>
    <property type="project" value="UniProtKB-KW"/>
</dbReference>
<protein>
    <recommendedName>
        <fullName evidence="3">HTH CENPB-type domain-containing protein</fullName>
    </recommendedName>
</protein>
<accession>A0A1B0BWW2</accession>
<dbReference type="VEuPathDB" id="VectorBase:GPPI043003"/>
<dbReference type="AlphaFoldDB" id="A0A1B0BWW2"/>
<feature type="domain" description="HTH CENPB-type" evidence="3">
    <location>
        <begin position="1"/>
        <end position="64"/>
    </location>
</feature>
<keyword evidence="5" id="KW-1185">Reference proteome</keyword>